<accession>A0A398C742</accession>
<dbReference type="OrthoDB" id="8912320at2"/>
<dbReference type="Proteomes" id="UP000266302">
    <property type="component" value="Unassembled WGS sequence"/>
</dbReference>
<sequence>MLEFGLHQGTSLYGRTPQDALRLISVAAAPGGRSLEVLWTICTHLQGQGYSTVVLDGTANESADAPGLIDLLEHNLWIEAPQGESTQNEQLLAVLPAARGLATLAPFERTSTAPLRGLQPLLRHYAVVVLYAPIPVLASCLTAENLASPLLLLEEGDKAVMKTYADLKWLALHAGLAGTVVRLAHGQRQRAAAHQQLRVLCECADTHLGRIPRTLALDPDRPADLQRLTLELLENAETLAPAGMYATLPSSRDTFCAAHFATSH</sequence>
<evidence type="ECO:0000313" key="2">
    <source>
        <dbReference type="Proteomes" id="UP000266302"/>
    </source>
</evidence>
<organism evidence="1 2">
    <name type="scientific">Simplicispira hankyongi</name>
    <dbReference type="NCBI Taxonomy" id="2315688"/>
    <lineage>
        <taxon>Bacteria</taxon>
        <taxon>Pseudomonadati</taxon>
        <taxon>Pseudomonadota</taxon>
        <taxon>Betaproteobacteria</taxon>
        <taxon>Burkholderiales</taxon>
        <taxon>Comamonadaceae</taxon>
        <taxon>Simplicispira</taxon>
    </lineage>
</organism>
<gene>
    <name evidence="1" type="ORF">D3F03_15070</name>
</gene>
<keyword evidence="2" id="KW-1185">Reference proteome</keyword>
<reference evidence="1 2" key="1">
    <citation type="submission" date="2018-09" db="EMBL/GenBank/DDBJ databases">
        <title>Draft genome of Simplicispira sp. NY-02.</title>
        <authorList>
            <person name="Im W.T."/>
        </authorList>
    </citation>
    <scope>NUCLEOTIDE SEQUENCE [LARGE SCALE GENOMIC DNA]</scope>
    <source>
        <strain evidence="1 2">NY-02</strain>
    </source>
</reference>
<evidence type="ECO:0000313" key="1">
    <source>
        <dbReference type="EMBL" id="RID97301.1"/>
    </source>
</evidence>
<comment type="caution">
    <text evidence="1">The sequence shown here is derived from an EMBL/GenBank/DDBJ whole genome shotgun (WGS) entry which is preliminary data.</text>
</comment>
<name>A0A398C742_9BURK</name>
<protein>
    <submittedName>
        <fullName evidence="1">Uncharacterized protein</fullName>
    </submittedName>
</protein>
<dbReference type="AlphaFoldDB" id="A0A398C742"/>
<dbReference type="RefSeq" id="WP_119110254.1">
    <property type="nucleotide sequence ID" value="NZ_QXJC01000008.1"/>
</dbReference>
<proteinExistence type="predicted"/>
<dbReference type="EMBL" id="QXJC01000008">
    <property type="protein sequence ID" value="RID97301.1"/>
    <property type="molecule type" value="Genomic_DNA"/>
</dbReference>